<name>A0AAD5PHX5_9FUNG</name>
<comment type="caution">
    <text evidence="4">The sequence shown here is derived from an EMBL/GenBank/DDBJ whole genome shotgun (WGS) entry which is preliminary data.</text>
</comment>
<keyword evidence="1" id="KW-0479">Metal-binding</keyword>
<feature type="region of interest" description="Disordered" evidence="2">
    <location>
        <begin position="126"/>
        <end position="178"/>
    </location>
</feature>
<evidence type="ECO:0000313" key="5">
    <source>
        <dbReference type="Proteomes" id="UP001209540"/>
    </source>
</evidence>
<feature type="compositionally biased region" description="Basic residues" evidence="2">
    <location>
        <begin position="153"/>
        <end position="164"/>
    </location>
</feature>
<dbReference type="GO" id="GO:0008270">
    <property type="term" value="F:zinc ion binding"/>
    <property type="evidence" value="ECO:0007669"/>
    <property type="project" value="UniProtKB-KW"/>
</dbReference>
<dbReference type="InterPro" id="IPR013087">
    <property type="entry name" value="Znf_C2H2_type"/>
</dbReference>
<dbReference type="SUPFAM" id="SSF57667">
    <property type="entry name" value="beta-beta-alpha zinc fingers"/>
    <property type="match status" value="1"/>
</dbReference>
<evidence type="ECO:0000259" key="3">
    <source>
        <dbReference type="PROSITE" id="PS50157"/>
    </source>
</evidence>
<keyword evidence="1" id="KW-0862">Zinc</keyword>
<dbReference type="PROSITE" id="PS00028">
    <property type="entry name" value="ZINC_FINGER_C2H2_1"/>
    <property type="match status" value="1"/>
</dbReference>
<dbReference type="GO" id="GO:0006355">
    <property type="term" value="P:regulation of DNA-templated transcription"/>
    <property type="evidence" value="ECO:0007669"/>
    <property type="project" value="InterPro"/>
</dbReference>
<evidence type="ECO:0000256" key="2">
    <source>
        <dbReference type="SAM" id="MobiDB-lite"/>
    </source>
</evidence>
<gene>
    <name evidence="4" type="ORF">BDA99DRAFT_432954</name>
</gene>
<keyword evidence="1" id="KW-0863">Zinc-finger</keyword>
<dbReference type="EMBL" id="JAIXMP010000005">
    <property type="protein sequence ID" value="KAI9272732.1"/>
    <property type="molecule type" value="Genomic_DNA"/>
</dbReference>
<dbReference type="Gene3D" id="3.30.160.60">
    <property type="entry name" value="Classic Zinc Finger"/>
    <property type="match status" value="1"/>
</dbReference>
<dbReference type="PANTHER" id="PTHR36167">
    <property type="entry name" value="C2H2 FINGER DOMAIN TRANSCRIPTION FACTOR (EUROFUNG)-RELATED"/>
    <property type="match status" value="1"/>
</dbReference>
<reference evidence="4" key="1">
    <citation type="journal article" date="2022" name="IScience">
        <title>Evolution of zygomycete secretomes and the origins of terrestrial fungal ecologies.</title>
        <authorList>
            <person name="Chang Y."/>
            <person name="Wang Y."/>
            <person name="Mondo S."/>
            <person name="Ahrendt S."/>
            <person name="Andreopoulos W."/>
            <person name="Barry K."/>
            <person name="Beard J."/>
            <person name="Benny G.L."/>
            <person name="Blankenship S."/>
            <person name="Bonito G."/>
            <person name="Cuomo C."/>
            <person name="Desiro A."/>
            <person name="Gervers K.A."/>
            <person name="Hundley H."/>
            <person name="Kuo A."/>
            <person name="LaButti K."/>
            <person name="Lang B.F."/>
            <person name="Lipzen A."/>
            <person name="O'Donnell K."/>
            <person name="Pangilinan J."/>
            <person name="Reynolds N."/>
            <person name="Sandor L."/>
            <person name="Smith M.E."/>
            <person name="Tsang A."/>
            <person name="Grigoriev I.V."/>
            <person name="Stajich J.E."/>
            <person name="Spatafora J.W."/>
        </authorList>
    </citation>
    <scope>NUCLEOTIDE SEQUENCE</scope>
    <source>
        <strain evidence="4">RSA 2281</strain>
    </source>
</reference>
<feature type="domain" description="C2H2-type" evidence="3">
    <location>
        <begin position="83"/>
        <end position="114"/>
    </location>
</feature>
<feature type="compositionally biased region" description="Polar residues" evidence="2">
    <location>
        <begin position="134"/>
        <end position="148"/>
    </location>
</feature>
<dbReference type="InterPro" id="IPR036236">
    <property type="entry name" value="Znf_C2H2_sf"/>
</dbReference>
<dbReference type="PROSITE" id="PS50157">
    <property type="entry name" value="ZINC_FINGER_C2H2_2"/>
    <property type="match status" value="1"/>
</dbReference>
<accession>A0AAD5PHX5</accession>
<dbReference type="InterPro" id="IPR039327">
    <property type="entry name" value="CON7-like"/>
</dbReference>
<feature type="region of interest" description="Disordered" evidence="2">
    <location>
        <begin position="1"/>
        <end position="52"/>
    </location>
</feature>
<dbReference type="PANTHER" id="PTHR36167:SF3">
    <property type="entry name" value="C2H2 FINGER DOMAIN TRANSCRIPTION FACTOR (EUROFUNG)-RELATED"/>
    <property type="match status" value="1"/>
</dbReference>
<evidence type="ECO:0000256" key="1">
    <source>
        <dbReference type="PROSITE-ProRule" id="PRU00042"/>
    </source>
</evidence>
<keyword evidence="5" id="KW-1185">Reference proteome</keyword>
<organism evidence="4 5">
    <name type="scientific">Phascolomyces articulosus</name>
    <dbReference type="NCBI Taxonomy" id="60185"/>
    <lineage>
        <taxon>Eukaryota</taxon>
        <taxon>Fungi</taxon>
        <taxon>Fungi incertae sedis</taxon>
        <taxon>Mucoromycota</taxon>
        <taxon>Mucoromycotina</taxon>
        <taxon>Mucoromycetes</taxon>
        <taxon>Mucorales</taxon>
        <taxon>Lichtheimiaceae</taxon>
        <taxon>Phascolomyces</taxon>
    </lineage>
</organism>
<protein>
    <recommendedName>
        <fullName evidence="3">C2H2-type domain-containing protein</fullName>
    </recommendedName>
</protein>
<dbReference type="AlphaFoldDB" id="A0AAD5PHX5"/>
<sequence>MYSPSTTQQHHQQQQQPPPVYDYHHPYHPHSSVAQQQHRHLPSPPPSIHEQHQQPKVFAFVSLPGINQKKRPRRKYHEIERLYHCNFPGCSKSYGTLNHLNAHVSMQQHGPKRHPSEFKELRKEWRQKRREQAKTNSTDGIANEQQEQVPPHALRHSHAHHFPHPHLEQPHISSTSYF</sequence>
<reference evidence="4" key="2">
    <citation type="submission" date="2023-02" db="EMBL/GenBank/DDBJ databases">
        <authorList>
            <consortium name="DOE Joint Genome Institute"/>
            <person name="Mondo S.J."/>
            <person name="Chang Y."/>
            <person name="Wang Y."/>
            <person name="Ahrendt S."/>
            <person name="Andreopoulos W."/>
            <person name="Barry K."/>
            <person name="Beard J."/>
            <person name="Benny G.L."/>
            <person name="Blankenship S."/>
            <person name="Bonito G."/>
            <person name="Cuomo C."/>
            <person name="Desiro A."/>
            <person name="Gervers K.A."/>
            <person name="Hundley H."/>
            <person name="Kuo A."/>
            <person name="LaButti K."/>
            <person name="Lang B.F."/>
            <person name="Lipzen A."/>
            <person name="O'Donnell K."/>
            <person name="Pangilinan J."/>
            <person name="Reynolds N."/>
            <person name="Sandor L."/>
            <person name="Smith M.W."/>
            <person name="Tsang A."/>
            <person name="Grigoriev I.V."/>
            <person name="Stajich J.E."/>
            <person name="Spatafora J.W."/>
        </authorList>
    </citation>
    <scope>NUCLEOTIDE SEQUENCE</scope>
    <source>
        <strain evidence="4">RSA 2281</strain>
    </source>
</reference>
<proteinExistence type="predicted"/>
<dbReference type="Proteomes" id="UP001209540">
    <property type="component" value="Unassembled WGS sequence"/>
</dbReference>
<evidence type="ECO:0000313" key="4">
    <source>
        <dbReference type="EMBL" id="KAI9272732.1"/>
    </source>
</evidence>
<feature type="compositionally biased region" description="Low complexity" evidence="2">
    <location>
        <begin position="1"/>
        <end position="15"/>
    </location>
</feature>